<reference evidence="2 3" key="1">
    <citation type="journal article" date="2016" name="Front. Microbiol.">
        <title>Genomic Resource of Rice Seed Associated Bacteria.</title>
        <authorList>
            <person name="Midha S."/>
            <person name="Bansal K."/>
            <person name="Sharma S."/>
            <person name="Kumar N."/>
            <person name="Patil P.P."/>
            <person name="Chaudhry V."/>
            <person name="Patil P.B."/>
        </authorList>
    </citation>
    <scope>NUCLEOTIDE SEQUENCE [LARGE SCALE GENOMIC DNA]</scope>
    <source>
        <strain evidence="2 3">RSA3</strain>
    </source>
</reference>
<dbReference type="Pfam" id="PF12802">
    <property type="entry name" value="MarR_2"/>
    <property type="match status" value="1"/>
</dbReference>
<dbReference type="InterPro" id="IPR039422">
    <property type="entry name" value="MarR/SlyA-like"/>
</dbReference>
<feature type="domain" description="HTH marR-type" evidence="1">
    <location>
        <begin position="18"/>
        <end position="154"/>
    </location>
</feature>
<dbReference type="SUPFAM" id="SSF46785">
    <property type="entry name" value="Winged helix' DNA-binding domain"/>
    <property type="match status" value="1"/>
</dbReference>
<dbReference type="EMBL" id="LDRV01000057">
    <property type="protein sequence ID" value="KTS11936.1"/>
    <property type="molecule type" value="Genomic_DNA"/>
</dbReference>
<dbReference type="PANTHER" id="PTHR33164:SF57">
    <property type="entry name" value="MARR-FAMILY TRANSCRIPTIONAL REGULATOR"/>
    <property type="match status" value="1"/>
</dbReference>
<dbReference type="InterPro" id="IPR036390">
    <property type="entry name" value="WH_DNA-bd_sf"/>
</dbReference>
<sequence>MSAPTPFDSATDAAYDPRILLFGRLLAAANGFEYLLAKELEDATGLTHPIFELLLIVARGGETGVSLKDIAQAKVVTSGGATRLVHRGVEQGLVERHASAEDGRVQLVRLTLLGERTVREASAVHARNIQAFLIDALPEGSVETFAAGVRALSKTASASLPVMP</sequence>
<dbReference type="InterPro" id="IPR000835">
    <property type="entry name" value="HTH_MarR-typ"/>
</dbReference>
<dbReference type="Gene3D" id="1.10.10.10">
    <property type="entry name" value="Winged helix-like DNA-binding domain superfamily/Winged helix DNA-binding domain"/>
    <property type="match status" value="1"/>
</dbReference>
<dbReference type="AlphaFoldDB" id="A0A147F7Q1"/>
<evidence type="ECO:0000313" key="3">
    <source>
        <dbReference type="Proteomes" id="UP000072189"/>
    </source>
</evidence>
<dbReference type="Proteomes" id="UP000072189">
    <property type="component" value="Unassembled WGS sequence"/>
</dbReference>
<name>A0A147F7Q1_MICTE</name>
<dbReference type="GO" id="GO:0006950">
    <property type="term" value="P:response to stress"/>
    <property type="evidence" value="ECO:0007669"/>
    <property type="project" value="TreeGrafter"/>
</dbReference>
<evidence type="ECO:0000259" key="1">
    <source>
        <dbReference type="PROSITE" id="PS50995"/>
    </source>
</evidence>
<dbReference type="PANTHER" id="PTHR33164">
    <property type="entry name" value="TRANSCRIPTIONAL REGULATOR, MARR FAMILY"/>
    <property type="match status" value="1"/>
</dbReference>
<comment type="caution">
    <text evidence="2">The sequence shown here is derived from an EMBL/GenBank/DDBJ whole genome shotgun (WGS) entry which is preliminary data.</text>
</comment>
<evidence type="ECO:0000313" key="2">
    <source>
        <dbReference type="EMBL" id="KTS11936.1"/>
    </source>
</evidence>
<proteinExistence type="predicted"/>
<dbReference type="RefSeq" id="WP_058614155.1">
    <property type="nucleotide sequence ID" value="NZ_LDRV01000057.1"/>
</dbReference>
<dbReference type="PROSITE" id="PS50995">
    <property type="entry name" value="HTH_MARR_2"/>
    <property type="match status" value="1"/>
</dbReference>
<gene>
    <name evidence="2" type="ORF">RSA3_09390</name>
</gene>
<organism evidence="2 3">
    <name type="scientific">Microbacterium testaceum</name>
    <name type="common">Aureobacterium testaceum</name>
    <name type="synonym">Brevibacterium testaceum</name>
    <dbReference type="NCBI Taxonomy" id="2033"/>
    <lineage>
        <taxon>Bacteria</taxon>
        <taxon>Bacillati</taxon>
        <taxon>Actinomycetota</taxon>
        <taxon>Actinomycetes</taxon>
        <taxon>Micrococcales</taxon>
        <taxon>Microbacteriaceae</taxon>
        <taxon>Microbacterium</taxon>
    </lineage>
</organism>
<dbReference type="InterPro" id="IPR036388">
    <property type="entry name" value="WH-like_DNA-bd_sf"/>
</dbReference>
<protein>
    <recommendedName>
        <fullName evidence="1">HTH marR-type domain-containing protein</fullName>
    </recommendedName>
</protein>
<dbReference type="PATRIC" id="fig|2033.7.peg.2625"/>
<dbReference type="SMART" id="SM00347">
    <property type="entry name" value="HTH_MARR"/>
    <property type="match status" value="1"/>
</dbReference>
<dbReference type="GO" id="GO:0003700">
    <property type="term" value="F:DNA-binding transcription factor activity"/>
    <property type="evidence" value="ECO:0007669"/>
    <property type="project" value="InterPro"/>
</dbReference>
<accession>A0A147F7Q1</accession>